<dbReference type="PANTHER" id="PTHR23501:SF154">
    <property type="entry name" value="MULTIDRUG-EFFLUX TRANSPORTER RV1634-RELATED"/>
    <property type="match status" value="1"/>
</dbReference>
<dbReference type="PROSITE" id="PS50850">
    <property type="entry name" value="MFS"/>
    <property type="match status" value="1"/>
</dbReference>
<evidence type="ECO:0000259" key="6">
    <source>
        <dbReference type="PROSITE" id="PS50850"/>
    </source>
</evidence>
<evidence type="ECO:0000256" key="5">
    <source>
        <dbReference type="SAM" id="Phobius"/>
    </source>
</evidence>
<evidence type="ECO:0000256" key="1">
    <source>
        <dbReference type="ARBA" id="ARBA00004141"/>
    </source>
</evidence>
<gene>
    <name evidence="7" type="ORF">EUV02_12320</name>
</gene>
<reference evidence="7 8" key="1">
    <citation type="submission" date="2019-02" db="EMBL/GenBank/DDBJ databases">
        <title>Polymorphobacter sp. isolated from the lake at the Tibet of China.</title>
        <authorList>
            <person name="Li A."/>
        </authorList>
    </citation>
    <scope>NUCLEOTIDE SEQUENCE [LARGE SCALE GENOMIC DNA]</scope>
    <source>
        <strain evidence="7 8">DJ1R-1</strain>
    </source>
</reference>
<feature type="transmembrane region" description="Helical" evidence="5">
    <location>
        <begin position="331"/>
        <end position="352"/>
    </location>
</feature>
<feature type="transmembrane region" description="Helical" evidence="5">
    <location>
        <begin position="174"/>
        <end position="193"/>
    </location>
</feature>
<feature type="transmembrane region" description="Helical" evidence="5">
    <location>
        <begin position="435"/>
        <end position="455"/>
    </location>
</feature>
<feature type="transmembrane region" description="Helical" evidence="5">
    <location>
        <begin position="401"/>
        <end position="423"/>
    </location>
</feature>
<feature type="transmembrane region" description="Helical" evidence="5">
    <location>
        <begin position="270"/>
        <end position="293"/>
    </location>
</feature>
<comment type="caution">
    <text evidence="7">The sequence shown here is derived from an EMBL/GenBank/DDBJ whole genome shotgun (WGS) entry which is preliminary data.</text>
</comment>
<dbReference type="Proteomes" id="UP000297737">
    <property type="component" value="Unassembled WGS sequence"/>
</dbReference>
<dbReference type="InterPro" id="IPR011701">
    <property type="entry name" value="MFS"/>
</dbReference>
<evidence type="ECO:0000256" key="4">
    <source>
        <dbReference type="ARBA" id="ARBA00023136"/>
    </source>
</evidence>
<evidence type="ECO:0000313" key="7">
    <source>
        <dbReference type="EMBL" id="TFU01093.1"/>
    </source>
</evidence>
<dbReference type="OrthoDB" id="9812221at2"/>
<dbReference type="EMBL" id="SIHO01000003">
    <property type="protein sequence ID" value="TFU01093.1"/>
    <property type="molecule type" value="Genomic_DNA"/>
</dbReference>
<feature type="domain" description="Major facilitator superfamily (MFS) profile" evidence="6">
    <location>
        <begin position="20"/>
        <end position="459"/>
    </location>
</feature>
<feature type="transmembrane region" description="Helical" evidence="5">
    <location>
        <begin position="305"/>
        <end position="324"/>
    </location>
</feature>
<dbReference type="GO" id="GO:0005886">
    <property type="term" value="C:plasma membrane"/>
    <property type="evidence" value="ECO:0007669"/>
    <property type="project" value="TreeGrafter"/>
</dbReference>
<dbReference type="AlphaFoldDB" id="A0A4Y9EK12"/>
<name>A0A4Y9EK12_9SPHN</name>
<evidence type="ECO:0000313" key="8">
    <source>
        <dbReference type="Proteomes" id="UP000297737"/>
    </source>
</evidence>
<keyword evidence="4 5" id="KW-0472">Membrane</keyword>
<feature type="transmembrane region" description="Helical" evidence="5">
    <location>
        <begin position="143"/>
        <end position="162"/>
    </location>
</feature>
<comment type="subcellular location">
    <subcellularLocation>
        <location evidence="1">Membrane</location>
        <topology evidence="1">Multi-pass membrane protein</topology>
    </subcellularLocation>
</comment>
<keyword evidence="2 5" id="KW-0812">Transmembrane</keyword>
<evidence type="ECO:0000256" key="3">
    <source>
        <dbReference type="ARBA" id="ARBA00022989"/>
    </source>
</evidence>
<dbReference type="PANTHER" id="PTHR23501">
    <property type="entry name" value="MAJOR FACILITATOR SUPERFAMILY"/>
    <property type="match status" value="1"/>
</dbReference>
<feature type="transmembrane region" description="Helical" evidence="5">
    <location>
        <begin position="54"/>
        <end position="76"/>
    </location>
</feature>
<dbReference type="Gene3D" id="1.20.1250.20">
    <property type="entry name" value="MFS general substrate transporter like domains"/>
    <property type="match status" value="2"/>
</dbReference>
<dbReference type="InterPro" id="IPR020846">
    <property type="entry name" value="MFS_dom"/>
</dbReference>
<dbReference type="RefSeq" id="WP_135246597.1">
    <property type="nucleotide sequence ID" value="NZ_SIHO01000003.1"/>
</dbReference>
<feature type="transmembrane region" description="Helical" evidence="5">
    <location>
        <begin position="205"/>
        <end position="223"/>
    </location>
</feature>
<protein>
    <submittedName>
        <fullName evidence="7">MFS transporter</fullName>
    </submittedName>
</protein>
<feature type="transmembrane region" description="Helical" evidence="5">
    <location>
        <begin position="117"/>
        <end position="136"/>
    </location>
</feature>
<sequence length="476" mass="48363">MPPIAPGHAWRDLLAGRWQAFALIMLGMWLMAADSLVTATIMPSVGAGLGGYAWFGWATSGYLIGLVVAGACAGWLSDRFGLRGVMVASGIILAAGCWISAAAPSMLAFVIGRTVQGIAAGWVSGFCYVMISMVFPERHLPRVFAAATSVWGIATLLGPLVGGVFADAGNWRGVFHMFAGQALLFAVAALWLVPRAAPPEKPARVPVRPLLLLTLAVVLMSSAGVTANVTLALVLVPAGLALLRAAILVDRREPAGLLPKAGSRIGTALGSAYAAFFCATAAAVGFSVYGPAILQFTNGLSALEAGYVIAVEALAWTGIALLVAGAREAWVHRFIVVGITMIALATALLVGVMASGNLALVLVAGALLGGGFGMSFAFISRDIMVNLSDDDRAIGSGAINAVRNAGGAAGAAIASVAANLTGFAHGLTPANVTSASFWIFATALPLALAAVVFAVRLVRLMAASAPAAPDGSDRGT</sequence>
<feature type="transmembrane region" description="Helical" evidence="5">
    <location>
        <begin position="229"/>
        <end position="249"/>
    </location>
</feature>
<feature type="transmembrane region" description="Helical" evidence="5">
    <location>
        <begin position="358"/>
        <end position="380"/>
    </location>
</feature>
<dbReference type="InterPro" id="IPR036259">
    <property type="entry name" value="MFS_trans_sf"/>
</dbReference>
<dbReference type="SUPFAM" id="SSF103473">
    <property type="entry name" value="MFS general substrate transporter"/>
    <property type="match status" value="1"/>
</dbReference>
<dbReference type="Pfam" id="PF07690">
    <property type="entry name" value="MFS_1"/>
    <property type="match status" value="1"/>
</dbReference>
<proteinExistence type="predicted"/>
<feature type="transmembrane region" description="Helical" evidence="5">
    <location>
        <begin position="88"/>
        <end position="111"/>
    </location>
</feature>
<feature type="transmembrane region" description="Helical" evidence="5">
    <location>
        <begin position="20"/>
        <end position="42"/>
    </location>
</feature>
<evidence type="ECO:0000256" key="2">
    <source>
        <dbReference type="ARBA" id="ARBA00022692"/>
    </source>
</evidence>
<organism evidence="7 8">
    <name type="scientific">Glacieibacterium arshaanense</name>
    <dbReference type="NCBI Taxonomy" id="2511025"/>
    <lineage>
        <taxon>Bacteria</taxon>
        <taxon>Pseudomonadati</taxon>
        <taxon>Pseudomonadota</taxon>
        <taxon>Alphaproteobacteria</taxon>
        <taxon>Sphingomonadales</taxon>
        <taxon>Sphingosinicellaceae</taxon>
        <taxon>Glacieibacterium</taxon>
    </lineage>
</organism>
<dbReference type="GO" id="GO:0022857">
    <property type="term" value="F:transmembrane transporter activity"/>
    <property type="evidence" value="ECO:0007669"/>
    <property type="project" value="InterPro"/>
</dbReference>
<keyword evidence="3 5" id="KW-1133">Transmembrane helix</keyword>
<accession>A0A4Y9EK12</accession>
<keyword evidence="8" id="KW-1185">Reference proteome</keyword>